<dbReference type="Gene3D" id="3.30.559.10">
    <property type="entry name" value="Chloramphenicol acetyltransferase-like domain"/>
    <property type="match status" value="1"/>
</dbReference>
<protein>
    <recommendedName>
        <fullName evidence="4 11">Diacylglycerol O-acyltransferase</fullName>
        <ecNumber evidence="4 11">2.3.1.20</ecNumber>
    </recommendedName>
</protein>
<evidence type="ECO:0000256" key="5">
    <source>
        <dbReference type="ARBA" id="ARBA00022516"/>
    </source>
</evidence>
<dbReference type="Proteomes" id="UP001147700">
    <property type="component" value="Unassembled WGS sequence"/>
</dbReference>
<dbReference type="InterPro" id="IPR009721">
    <property type="entry name" value="O-acyltransferase_WSD1_C"/>
</dbReference>
<keyword evidence="8 11" id="KW-0443">Lipid metabolism</keyword>
<name>A0ABT4RMR1_9ACTN</name>
<organism evidence="14 15">
    <name type="scientific">Solirubrobacter deserti</name>
    <dbReference type="NCBI Taxonomy" id="2282478"/>
    <lineage>
        <taxon>Bacteria</taxon>
        <taxon>Bacillati</taxon>
        <taxon>Actinomycetota</taxon>
        <taxon>Thermoleophilia</taxon>
        <taxon>Solirubrobacterales</taxon>
        <taxon>Solirubrobacteraceae</taxon>
        <taxon>Solirubrobacter</taxon>
    </lineage>
</organism>
<dbReference type="InterPro" id="IPR045034">
    <property type="entry name" value="O-acyltransferase_WSD1-like"/>
</dbReference>
<comment type="pathway">
    <text evidence="2">Lipid metabolism.</text>
</comment>
<dbReference type="SUPFAM" id="SSF52777">
    <property type="entry name" value="CoA-dependent acyltransferases"/>
    <property type="match status" value="1"/>
</dbReference>
<dbReference type="InterPro" id="IPR004255">
    <property type="entry name" value="O-acyltransferase_WSD1_N"/>
</dbReference>
<dbReference type="PANTHER" id="PTHR31650">
    <property type="entry name" value="O-ACYLTRANSFERASE (WSD1-LIKE) FAMILY PROTEIN"/>
    <property type="match status" value="1"/>
</dbReference>
<evidence type="ECO:0000256" key="4">
    <source>
        <dbReference type="ARBA" id="ARBA00013244"/>
    </source>
</evidence>
<evidence type="ECO:0000256" key="7">
    <source>
        <dbReference type="ARBA" id="ARBA00022798"/>
    </source>
</evidence>
<evidence type="ECO:0000256" key="6">
    <source>
        <dbReference type="ARBA" id="ARBA00022679"/>
    </source>
</evidence>
<evidence type="ECO:0000256" key="8">
    <source>
        <dbReference type="ARBA" id="ARBA00023098"/>
    </source>
</evidence>
<keyword evidence="6 11" id="KW-0808">Transferase</keyword>
<feature type="domain" description="O-acyltransferase WSD1-like N-terminal" evidence="12">
    <location>
        <begin position="9"/>
        <end position="274"/>
    </location>
</feature>
<dbReference type="Pfam" id="PF06974">
    <property type="entry name" value="WS_DGAT_C"/>
    <property type="match status" value="1"/>
</dbReference>
<dbReference type="EMBL" id="JAPCID010000030">
    <property type="protein sequence ID" value="MDA0139848.1"/>
    <property type="molecule type" value="Genomic_DNA"/>
</dbReference>
<proteinExistence type="inferred from homology"/>
<reference evidence="14" key="1">
    <citation type="submission" date="2022-10" db="EMBL/GenBank/DDBJ databases">
        <title>The WGS of Solirubrobacter sp. CPCC 204708.</title>
        <authorList>
            <person name="Jiang Z."/>
        </authorList>
    </citation>
    <scope>NUCLEOTIDE SEQUENCE</scope>
    <source>
        <strain evidence="14">CPCC 204708</strain>
    </source>
</reference>
<sequence length="478" mass="52031">MAQAHGDRLSAVDASFLAQERANSHMHIGAVLIFEGPPPSYEDFLNHIRSRLHLVPRYRHKLAFPPLETGRPIWVDDPTFNLEYHVRHTALPNPGSEEQLRALAARIHSQRLDRAKPLWELWLVQGLEGNRFALISKTHHALVDGVSGVDLMTVMFDLEPVPQIAPHEGEPWAAKPEPAPLALAARGVKGLLKLPFDVAAGAVGAATHPGSTLDHVKEALEGIGEVAWAGLNPAPETPLNVPIGPHRRLSFVRNDLSDFKLVKNTLGGTVNDVVLTVVAGGLRTWLRSHGVRTEGLELRALVPVSVRAKDEHGQLGNRIVVMRGPLPVYVEDPVARLRVVRHAMEDLKSSKQAVGADAIVGLEALAPPTILAQASRLQFSTRLFNLLVTNVPGPQLPLYVLGRELEDLFPVAFLPENQSLAVAVMSYNGRMDFGLLGDYDTLTDIEDFGQALREALAELVEAAGGKPPRRRRSAASAA</sequence>
<keyword evidence="9 11" id="KW-0012">Acyltransferase</keyword>
<dbReference type="EC" id="2.3.1.20" evidence="4 11"/>
<keyword evidence="7 11" id="KW-0319">Glycerol metabolism</keyword>
<comment type="catalytic activity">
    <reaction evidence="10 11">
        <text>an acyl-CoA + a 1,2-diacyl-sn-glycerol = a triacyl-sn-glycerol + CoA</text>
        <dbReference type="Rhea" id="RHEA:10868"/>
        <dbReference type="ChEBI" id="CHEBI:17815"/>
        <dbReference type="ChEBI" id="CHEBI:57287"/>
        <dbReference type="ChEBI" id="CHEBI:58342"/>
        <dbReference type="ChEBI" id="CHEBI:64615"/>
        <dbReference type="EC" id="2.3.1.20"/>
    </reaction>
</comment>
<evidence type="ECO:0000256" key="2">
    <source>
        <dbReference type="ARBA" id="ARBA00005189"/>
    </source>
</evidence>
<dbReference type="InterPro" id="IPR014292">
    <property type="entry name" value="Acyl_transf_WS/DGAT"/>
</dbReference>
<dbReference type="NCBIfam" id="TIGR02946">
    <property type="entry name" value="acyl_WS_DGAT"/>
    <property type="match status" value="1"/>
</dbReference>
<evidence type="ECO:0000313" key="15">
    <source>
        <dbReference type="Proteomes" id="UP001147700"/>
    </source>
</evidence>
<evidence type="ECO:0000256" key="1">
    <source>
        <dbReference type="ARBA" id="ARBA00004771"/>
    </source>
</evidence>
<comment type="similarity">
    <text evidence="3 11">Belongs to the long-chain O-acyltransferase family.</text>
</comment>
<dbReference type="Pfam" id="PF03007">
    <property type="entry name" value="WS_DGAT_cat"/>
    <property type="match status" value="1"/>
</dbReference>
<dbReference type="InterPro" id="IPR023213">
    <property type="entry name" value="CAT-like_dom_sf"/>
</dbReference>
<comment type="pathway">
    <text evidence="1 11">Glycerolipid metabolism; triacylglycerol biosynthesis.</text>
</comment>
<keyword evidence="5 11" id="KW-0444">Lipid biosynthesis</keyword>
<evidence type="ECO:0000256" key="11">
    <source>
        <dbReference type="RuleBase" id="RU361241"/>
    </source>
</evidence>
<evidence type="ECO:0000313" key="14">
    <source>
        <dbReference type="EMBL" id="MDA0139848.1"/>
    </source>
</evidence>
<gene>
    <name evidence="14" type="ORF">OJ962_20265</name>
</gene>
<evidence type="ECO:0000259" key="12">
    <source>
        <dbReference type="Pfam" id="PF03007"/>
    </source>
</evidence>
<evidence type="ECO:0000259" key="13">
    <source>
        <dbReference type="Pfam" id="PF06974"/>
    </source>
</evidence>
<comment type="caution">
    <text evidence="14">The sequence shown here is derived from an EMBL/GenBank/DDBJ whole genome shotgun (WGS) entry which is preliminary data.</text>
</comment>
<dbReference type="PANTHER" id="PTHR31650:SF1">
    <property type="entry name" value="WAX ESTER SYNTHASE_DIACYLGLYCEROL ACYLTRANSFERASE 4-RELATED"/>
    <property type="match status" value="1"/>
</dbReference>
<keyword evidence="15" id="KW-1185">Reference proteome</keyword>
<dbReference type="RefSeq" id="WP_202957765.1">
    <property type="nucleotide sequence ID" value="NZ_JAPCID010000030.1"/>
</dbReference>
<evidence type="ECO:0000256" key="3">
    <source>
        <dbReference type="ARBA" id="ARBA00009587"/>
    </source>
</evidence>
<accession>A0ABT4RMR1</accession>
<evidence type="ECO:0000256" key="9">
    <source>
        <dbReference type="ARBA" id="ARBA00023315"/>
    </source>
</evidence>
<evidence type="ECO:0000256" key="10">
    <source>
        <dbReference type="ARBA" id="ARBA00048109"/>
    </source>
</evidence>
<feature type="domain" description="O-acyltransferase WSD1 C-terminal" evidence="13">
    <location>
        <begin position="316"/>
        <end position="459"/>
    </location>
</feature>